<evidence type="ECO:0000313" key="3">
    <source>
        <dbReference type="EMBL" id="QHU23046.1"/>
    </source>
</evidence>
<accession>A0A6C0L0V3</accession>
<dbReference type="InterPro" id="IPR013087">
    <property type="entry name" value="Znf_C2H2_type"/>
</dbReference>
<feature type="domain" description="C2H2-type" evidence="2">
    <location>
        <begin position="12"/>
        <end position="41"/>
    </location>
</feature>
<dbReference type="EMBL" id="MN741021">
    <property type="protein sequence ID" value="QHU23046.1"/>
    <property type="molecule type" value="Genomic_DNA"/>
</dbReference>
<dbReference type="PROSITE" id="PS00028">
    <property type="entry name" value="ZINC_FINGER_C2H2_1"/>
    <property type="match status" value="1"/>
</dbReference>
<dbReference type="Gene3D" id="3.30.160.60">
    <property type="entry name" value="Classic Zinc Finger"/>
    <property type="match status" value="1"/>
</dbReference>
<evidence type="ECO:0000259" key="2">
    <source>
        <dbReference type="PROSITE" id="PS50157"/>
    </source>
</evidence>
<keyword evidence="1" id="KW-0175">Coiled coil</keyword>
<protein>
    <recommendedName>
        <fullName evidence="2">C2H2-type domain-containing protein</fullName>
    </recommendedName>
</protein>
<sequence length="245" mass="29000">MSNSKSTLPNKWHCALCNQNFSRKFFLEKHYASGKHLKKAKELRPLNEVEKLREENERLSLQVQKLLVENGKLRNQVTKRPKTNTYSGNSKHYENCTINNIQLNVNVLPHGDENWEYLKDDVLNIMRGVNTCIPEIVRKLHFDRDHPENHNLKLPNKRFPDMKVFNGSDWITTHKKDVIESMIIQLVDKLEEEYGEDFRNQSTNFIQKLWEAKTEQIVSEQRVDINLRKQVEYSIIDGQREIKNS</sequence>
<dbReference type="AlphaFoldDB" id="A0A6C0L0V3"/>
<dbReference type="SUPFAM" id="SSF57667">
    <property type="entry name" value="beta-beta-alpha zinc fingers"/>
    <property type="match status" value="1"/>
</dbReference>
<organism evidence="3">
    <name type="scientific">viral metagenome</name>
    <dbReference type="NCBI Taxonomy" id="1070528"/>
    <lineage>
        <taxon>unclassified sequences</taxon>
        <taxon>metagenomes</taxon>
        <taxon>organismal metagenomes</taxon>
    </lineage>
</organism>
<evidence type="ECO:0000256" key="1">
    <source>
        <dbReference type="SAM" id="Coils"/>
    </source>
</evidence>
<feature type="coiled-coil region" evidence="1">
    <location>
        <begin position="49"/>
        <end position="76"/>
    </location>
</feature>
<dbReference type="InterPro" id="IPR036236">
    <property type="entry name" value="Znf_C2H2_sf"/>
</dbReference>
<reference evidence="3" key="1">
    <citation type="journal article" date="2020" name="Nature">
        <title>Giant virus diversity and host interactions through global metagenomics.</title>
        <authorList>
            <person name="Schulz F."/>
            <person name="Roux S."/>
            <person name="Paez-Espino D."/>
            <person name="Jungbluth S."/>
            <person name="Walsh D.A."/>
            <person name="Denef V.J."/>
            <person name="McMahon K.D."/>
            <person name="Konstantinidis K.T."/>
            <person name="Eloe-Fadrosh E.A."/>
            <person name="Kyrpides N.C."/>
            <person name="Woyke T."/>
        </authorList>
    </citation>
    <scope>NUCLEOTIDE SEQUENCE</scope>
    <source>
        <strain evidence="3">GVMAG-S-ERX555907-63</strain>
    </source>
</reference>
<name>A0A6C0L0V3_9ZZZZ</name>
<dbReference type="PROSITE" id="PS50157">
    <property type="entry name" value="ZINC_FINGER_C2H2_2"/>
    <property type="match status" value="1"/>
</dbReference>
<proteinExistence type="predicted"/>